<name>A0ACB1AAD6_MELEN</name>
<dbReference type="EMBL" id="CAVMJV010000064">
    <property type="protein sequence ID" value="CAK5087331.1"/>
    <property type="molecule type" value="Genomic_DNA"/>
</dbReference>
<proteinExistence type="predicted"/>
<accession>A0ACB1AAD6</accession>
<dbReference type="Proteomes" id="UP001497535">
    <property type="component" value="Unassembled WGS sequence"/>
</dbReference>
<sequence length="88" mass="9870">MNNLINILSVSFALFVIYQALNAQRLDCAVVTERNGCQLCACPIGSPARGCDPMPFVLWHDLIVNGCPNVTVNTRDPAQKVHRWFRRV</sequence>
<reference evidence="1" key="1">
    <citation type="submission" date="2023-11" db="EMBL/GenBank/DDBJ databases">
        <authorList>
            <person name="Poullet M."/>
        </authorList>
    </citation>
    <scope>NUCLEOTIDE SEQUENCE</scope>
    <source>
        <strain evidence="1">E1834</strain>
    </source>
</reference>
<gene>
    <name evidence="1" type="ORF">MENTE1834_LOCUS34889</name>
</gene>
<comment type="caution">
    <text evidence="1">The sequence shown here is derived from an EMBL/GenBank/DDBJ whole genome shotgun (WGS) entry which is preliminary data.</text>
</comment>
<protein>
    <submittedName>
        <fullName evidence="1">Uncharacterized protein</fullName>
    </submittedName>
</protein>
<organism evidence="1 2">
    <name type="scientific">Meloidogyne enterolobii</name>
    <name type="common">Root-knot nematode worm</name>
    <name type="synonym">Meloidogyne mayaguensis</name>
    <dbReference type="NCBI Taxonomy" id="390850"/>
    <lineage>
        <taxon>Eukaryota</taxon>
        <taxon>Metazoa</taxon>
        <taxon>Ecdysozoa</taxon>
        <taxon>Nematoda</taxon>
        <taxon>Chromadorea</taxon>
        <taxon>Rhabditida</taxon>
        <taxon>Tylenchina</taxon>
        <taxon>Tylenchomorpha</taxon>
        <taxon>Tylenchoidea</taxon>
        <taxon>Meloidogynidae</taxon>
        <taxon>Meloidogyninae</taxon>
        <taxon>Meloidogyne</taxon>
    </lineage>
</organism>
<keyword evidence="2" id="KW-1185">Reference proteome</keyword>
<evidence type="ECO:0000313" key="2">
    <source>
        <dbReference type="Proteomes" id="UP001497535"/>
    </source>
</evidence>
<evidence type="ECO:0000313" key="1">
    <source>
        <dbReference type="EMBL" id="CAK5087331.1"/>
    </source>
</evidence>